<dbReference type="PANTHER" id="PTHR40407:SF1">
    <property type="entry name" value="HEPARAN-ALPHA-GLUCOSAMINIDE N-ACETYLTRANSFERASE CATALYTIC DOMAIN-CONTAINING PROTEIN"/>
    <property type="match status" value="1"/>
</dbReference>
<organism evidence="3 4">
    <name type="scientific">Terricaulis silvestris</name>
    <dbReference type="NCBI Taxonomy" id="2686094"/>
    <lineage>
        <taxon>Bacteria</taxon>
        <taxon>Pseudomonadati</taxon>
        <taxon>Pseudomonadota</taxon>
        <taxon>Alphaproteobacteria</taxon>
        <taxon>Caulobacterales</taxon>
        <taxon>Caulobacteraceae</taxon>
        <taxon>Terricaulis</taxon>
    </lineage>
</organism>
<feature type="transmembrane region" description="Helical" evidence="1">
    <location>
        <begin position="260"/>
        <end position="280"/>
    </location>
</feature>
<keyword evidence="4" id="KW-1185">Reference proteome</keyword>
<sequence>MATVQRIGSLDIARGLIVAVMALDHVRIFFSSAQFDPVDLSQTTPDWFFMRLVTHICAPGFFFIAGFGAALSEQNGQSKRALAGFLLTRGLWLMALEFTVMGVAWSFGFNGWFWFGVIWNLGASMIVLAALIFAPRLILLIAALAAVLLQEQWLALIPYQEGSIWALFATGGVWAAPELGPKLVLFPLLPWLSLMAIGYAAAPMLMRNDKPRGALIMATGIILLILFVAARVLGLGGGVAPDDPQQVLAFLNVEKYPPSLQFTLLTLGALLTFFGVVATLEAHRRPMRMLHPLRTYGRVPFFFYILHIYLIHGAALLCAALFAWPRDHLFWPGTSWPQLTPPDGYGFGVLGIYLMWIAVLIVLYALCLWFAGVKARHRWWWLRYL</sequence>
<evidence type="ECO:0000313" key="4">
    <source>
        <dbReference type="Proteomes" id="UP000431269"/>
    </source>
</evidence>
<feature type="transmembrane region" description="Helical" evidence="1">
    <location>
        <begin position="50"/>
        <end position="71"/>
    </location>
</feature>
<gene>
    <name evidence="3" type="ORF">DSM104635_02060</name>
</gene>
<feature type="transmembrane region" description="Helical" evidence="1">
    <location>
        <begin position="344"/>
        <end position="371"/>
    </location>
</feature>
<protein>
    <submittedName>
        <fullName evidence="3">Putative membrane protein</fullName>
    </submittedName>
</protein>
<dbReference type="PANTHER" id="PTHR40407">
    <property type="entry name" value="MEMBRANE PROTEIN-LIKE PROTEIN"/>
    <property type="match status" value="1"/>
</dbReference>
<dbReference type="Pfam" id="PF07786">
    <property type="entry name" value="HGSNAT_cat"/>
    <property type="match status" value="1"/>
</dbReference>
<evidence type="ECO:0000256" key="1">
    <source>
        <dbReference type="SAM" id="Phobius"/>
    </source>
</evidence>
<accession>A0A6I6MPE1</accession>
<feature type="transmembrane region" description="Helical" evidence="1">
    <location>
        <begin position="12"/>
        <end position="30"/>
    </location>
</feature>
<keyword evidence="1" id="KW-1133">Transmembrane helix</keyword>
<dbReference type="RefSeq" id="WP_158766097.1">
    <property type="nucleotide sequence ID" value="NZ_CP047045.1"/>
</dbReference>
<proteinExistence type="predicted"/>
<dbReference type="KEGG" id="tsv:DSM104635_02060"/>
<feature type="transmembrane region" description="Helical" evidence="1">
    <location>
        <begin position="91"/>
        <end position="115"/>
    </location>
</feature>
<keyword evidence="1" id="KW-0472">Membrane</keyword>
<name>A0A6I6MPE1_9CAUL</name>
<feature type="transmembrane region" description="Helical" evidence="1">
    <location>
        <begin position="183"/>
        <end position="202"/>
    </location>
</feature>
<dbReference type="AlphaFoldDB" id="A0A6I6MPE1"/>
<dbReference type="InterPro" id="IPR012429">
    <property type="entry name" value="HGSNAT_cat"/>
</dbReference>
<feature type="transmembrane region" description="Helical" evidence="1">
    <location>
        <begin position="121"/>
        <end position="149"/>
    </location>
</feature>
<dbReference type="Proteomes" id="UP000431269">
    <property type="component" value="Chromosome"/>
</dbReference>
<dbReference type="EMBL" id="CP047045">
    <property type="protein sequence ID" value="QGZ95216.1"/>
    <property type="molecule type" value="Genomic_DNA"/>
</dbReference>
<evidence type="ECO:0000259" key="2">
    <source>
        <dbReference type="Pfam" id="PF07786"/>
    </source>
</evidence>
<feature type="transmembrane region" description="Helical" evidence="1">
    <location>
        <begin position="301"/>
        <end position="324"/>
    </location>
</feature>
<evidence type="ECO:0000313" key="3">
    <source>
        <dbReference type="EMBL" id="QGZ95216.1"/>
    </source>
</evidence>
<keyword evidence="1" id="KW-0812">Transmembrane</keyword>
<feature type="domain" description="Heparan-alpha-glucosaminide N-acetyltransferase catalytic" evidence="2">
    <location>
        <begin position="6"/>
        <end position="212"/>
    </location>
</feature>
<feature type="transmembrane region" description="Helical" evidence="1">
    <location>
        <begin position="214"/>
        <end position="240"/>
    </location>
</feature>
<reference evidence="4" key="1">
    <citation type="submission" date="2019-12" db="EMBL/GenBank/DDBJ databases">
        <title>Complete genome of Terracaulis silvestris 0127_4.</title>
        <authorList>
            <person name="Vieira S."/>
            <person name="Riedel T."/>
            <person name="Sproer C."/>
            <person name="Pascual J."/>
            <person name="Boedeker C."/>
            <person name="Overmann J."/>
        </authorList>
    </citation>
    <scope>NUCLEOTIDE SEQUENCE [LARGE SCALE GENOMIC DNA]</scope>
    <source>
        <strain evidence="4">0127_4</strain>
    </source>
</reference>